<proteinExistence type="predicted"/>
<feature type="compositionally biased region" description="Basic residues" evidence="1">
    <location>
        <begin position="84"/>
        <end position="94"/>
    </location>
</feature>
<feature type="region of interest" description="Disordered" evidence="1">
    <location>
        <begin position="84"/>
        <end position="178"/>
    </location>
</feature>
<dbReference type="SUPFAM" id="SSF51735">
    <property type="entry name" value="NAD(P)-binding Rossmann-fold domains"/>
    <property type="match status" value="1"/>
</dbReference>
<reference evidence="3 4" key="1">
    <citation type="submission" date="2018-04" db="EMBL/GenBank/DDBJ databases">
        <title>Methylobacterium sp. PR1016A genome.</title>
        <authorList>
            <person name="Park W."/>
        </authorList>
    </citation>
    <scope>NUCLEOTIDE SEQUENCE [LARGE SCALE GENOMIC DNA]</scope>
    <source>
        <strain evidence="3 4">PR1016A</strain>
    </source>
</reference>
<dbReference type="InterPro" id="IPR001509">
    <property type="entry name" value="Epimerase_deHydtase"/>
</dbReference>
<accession>A0A2R4WV67</accession>
<keyword evidence="4" id="KW-1185">Reference proteome</keyword>
<evidence type="ECO:0000313" key="3">
    <source>
        <dbReference type="EMBL" id="AWB25428.1"/>
    </source>
</evidence>
<feature type="compositionally biased region" description="Low complexity" evidence="1">
    <location>
        <begin position="154"/>
        <end position="178"/>
    </location>
</feature>
<evidence type="ECO:0000256" key="1">
    <source>
        <dbReference type="SAM" id="MobiDB-lite"/>
    </source>
</evidence>
<evidence type="ECO:0000313" key="4">
    <source>
        <dbReference type="Proteomes" id="UP000244755"/>
    </source>
</evidence>
<gene>
    <name evidence="3" type="ORF">DA075_31550</name>
</gene>
<dbReference type="Pfam" id="PF01370">
    <property type="entry name" value="Epimerase"/>
    <property type="match status" value="1"/>
</dbReference>
<organism evidence="3 4">
    <name type="scientific">Methylobacterium currus</name>
    <dbReference type="NCBI Taxonomy" id="2051553"/>
    <lineage>
        <taxon>Bacteria</taxon>
        <taxon>Pseudomonadati</taxon>
        <taxon>Pseudomonadota</taxon>
        <taxon>Alphaproteobacteria</taxon>
        <taxon>Hyphomicrobiales</taxon>
        <taxon>Methylobacteriaceae</taxon>
        <taxon>Methylobacterium</taxon>
    </lineage>
</organism>
<dbReference type="OrthoDB" id="5377001at2"/>
<dbReference type="Proteomes" id="UP000244755">
    <property type="component" value="Chromosome 2"/>
</dbReference>
<feature type="domain" description="NAD-dependent epimerase/dehydratase" evidence="2">
    <location>
        <begin position="3"/>
        <end position="82"/>
    </location>
</feature>
<feature type="region of interest" description="Disordered" evidence="1">
    <location>
        <begin position="195"/>
        <end position="217"/>
    </location>
</feature>
<dbReference type="AlphaFoldDB" id="A0A2R4WV67"/>
<name>A0A2R4WV67_9HYPH</name>
<sequence>MPILVLGGYGLIGSAVLLRLLDAGHAVVALRRDTGSARRRFLEATWIDRDIAALSEPAAWQPLIAGCDAVVNCAGVLQDWTARRRARRPGHRHAGPVPGLRRGRDPTGRAGLHRRRRPGRPDRLPAHQGCGRCRPGASRPRLDDPAPRPRAGPHRLWGNRSAAGRSPPRRSSSPWSMAPGRSRLCMWRMWPRPCASPSRGECRREQPTISSRMRRIP</sequence>
<protein>
    <recommendedName>
        <fullName evidence="2">NAD-dependent epimerase/dehydratase domain-containing protein</fullName>
    </recommendedName>
</protein>
<dbReference type="InterPro" id="IPR036291">
    <property type="entry name" value="NAD(P)-bd_dom_sf"/>
</dbReference>
<evidence type="ECO:0000259" key="2">
    <source>
        <dbReference type="Pfam" id="PF01370"/>
    </source>
</evidence>
<dbReference type="KEGG" id="mee:DA075_31550"/>
<dbReference type="Gene3D" id="3.40.50.720">
    <property type="entry name" value="NAD(P)-binding Rossmann-like Domain"/>
    <property type="match status" value="1"/>
</dbReference>
<dbReference type="EMBL" id="CP028844">
    <property type="protein sequence ID" value="AWB25428.1"/>
    <property type="molecule type" value="Genomic_DNA"/>
</dbReference>